<organism evidence="1 2">
    <name type="scientific">Ancylostoma ceylanicum</name>
    <dbReference type="NCBI Taxonomy" id="53326"/>
    <lineage>
        <taxon>Eukaryota</taxon>
        <taxon>Metazoa</taxon>
        <taxon>Ecdysozoa</taxon>
        <taxon>Nematoda</taxon>
        <taxon>Chromadorea</taxon>
        <taxon>Rhabditida</taxon>
        <taxon>Rhabditina</taxon>
        <taxon>Rhabditomorpha</taxon>
        <taxon>Strongyloidea</taxon>
        <taxon>Ancylostomatidae</taxon>
        <taxon>Ancylostomatinae</taxon>
        <taxon>Ancylostoma</taxon>
    </lineage>
</organism>
<sequence>MATRLAKTIIGTSRHNISEIYIVSDSEIALYWIKSLKKVPVFVKNQRQRILTLKEQMEANGAKVNFYHVTTDHNPADAGTRGLTAEQINTHEWVRGPRWLTENPAIWPIKSIDATRGETEEVDIIVASNVQTPNEAKKQESSLIDLARFSEMDKALRVIARQSYSGDEVDRLVSNMQTEMHVSRSPAAPTASRTSELLCQNFRDYLRRIQG</sequence>
<protein>
    <submittedName>
        <fullName evidence="1">Uncharacterized protein</fullName>
    </submittedName>
</protein>
<evidence type="ECO:0000313" key="2">
    <source>
        <dbReference type="Proteomes" id="UP000024635"/>
    </source>
</evidence>
<accession>A0A016SHD0</accession>
<comment type="caution">
    <text evidence="1">The sequence shown here is derived from an EMBL/GenBank/DDBJ whole genome shotgun (WGS) entry which is preliminary data.</text>
</comment>
<gene>
    <name evidence="1" type="primary">Acey_s0224.g2703</name>
    <name evidence="1" type="ORF">Y032_0224g2703</name>
</gene>
<dbReference type="Proteomes" id="UP000024635">
    <property type="component" value="Unassembled WGS sequence"/>
</dbReference>
<dbReference type="OrthoDB" id="5872779at2759"/>
<name>A0A016SHD0_9BILA</name>
<keyword evidence="2" id="KW-1185">Reference proteome</keyword>
<dbReference type="PANTHER" id="PTHR22955:SF66">
    <property type="entry name" value="INTEGRASE CATALYTIC DOMAIN-CONTAINING PROTEIN"/>
    <property type="match status" value="1"/>
</dbReference>
<dbReference type="STRING" id="53326.A0A016SHD0"/>
<dbReference type="PANTHER" id="PTHR22955">
    <property type="entry name" value="RETROTRANSPOSON"/>
    <property type="match status" value="1"/>
</dbReference>
<reference evidence="2" key="1">
    <citation type="journal article" date="2015" name="Nat. Genet.">
        <title>The genome and transcriptome of the zoonotic hookworm Ancylostoma ceylanicum identify infection-specific gene families.</title>
        <authorList>
            <person name="Schwarz E.M."/>
            <person name="Hu Y."/>
            <person name="Antoshechkin I."/>
            <person name="Miller M.M."/>
            <person name="Sternberg P.W."/>
            <person name="Aroian R.V."/>
        </authorList>
    </citation>
    <scope>NUCLEOTIDE SEQUENCE</scope>
    <source>
        <strain evidence="2">HY135</strain>
    </source>
</reference>
<evidence type="ECO:0000313" key="1">
    <source>
        <dbReference type="EMBL" id="EYB90005.1"/>
    </source>
</evidence>
<proteinExistence type="predicted"/>
<dbReference type="EMBL" id="JARK01001560">
    <property type="protein sequence ID" value="EYB90005.1"/>
    <property type="molecule type" value="Genomic_DNA"/>
</dbReference>
<dbReference type="AlphaFoldDB" id="A0A016SHD0"/>